<accession>A0A6A6ATY6</accession>
<gene>
    <name evidence="1" type="ORF">P153DRAFT_380237</name>
</gene>
<dbReference type="RefSeq" id="XP_033528811.1">
    <property type="nucleotide sequence ID" value="XM_033669915.1"/>
</dbReference>
<keyword evidence="2" id="KW-1185">Reference proteome</keyword>
<dbReference type="AlphaFoldDB" id="A0A6A6ATY6"/>
<organism evidence="1 2">
    <name type="scientific">Dothidotthia symphoricarpi CBS 119687</name>
    <dbReference type="NCBI Taxonomy" id="1392245"/>
    <lineage>
        <taxon>Eukaryota</taxon>
        <taxon>Fungi</taxon>
        <taxon>Dikarya</taxon>
        <taxon>Ascomycota</taxon>
        <taxon>Pezizomycotina</taxon>
        <taxon>Dothideomycetes</taxon>
        <taxon>Pleosporomycetidae</taxon>
        <taxon>Pleosporales</taxon>
        <taxon>Dothidotthiaceae</taxon>
        <taxon>Dothidotthia</taxon>
    </lineage>
</organism>
<reference evidence="1" key="1">
    <citation type="journal article" date="2020" name="Stud. Mycol.">
        <title>101 Dothideomycetes genomes: a test case for predicting lifestyles and emergence of pathogens.</title>
        <authorList>
            <person name="Haridas S."/>
            <person name="Albert R."/>
            <person name="Binder M."/>
            <person name="Bloem J."/>
            <person name="Labutti K."/>
            <person name="Salamov A."/>
            <person name="Andreopoulos B."/>
            <person name="Baker S."/>
            <person name="Barry K."/>
            <person name="Bills G."/>
            <person name="Bluhm B."/>
            <person name="Cannon C."/>
            <person name="Castanera R."/>
            <person name="Culley D."/>
            <person name="Daum C."/>
            <person name="Ezra D."/>
            <person name="Gonzalez J."/>
            <person name="Henrissat B."/>
            <person name="Kuo A."/>
            <person name="Liang C."/>
            <person name="Lipzen A."/>
            <person name="Lutzoni F."/>
            <person name="Magnuson J."/>
            <person name="Mondo S."/>
            <person name="Nolan M."/>
            <person name="Ohm R."/>
            <person name="Pangilinan J."/>
            <person name="Park H.-J."/>
            <person name="Ramirez L."/>
            <person name="Alfaro M."/>
            <person name="Sun H."/>
            <person name="Tritt A."/>
            <person name="Yoshinaga Y."/>
            <person name="Zwiers L.-H."/>
            <person name="Turgeon B."/>
            <person name="Goodwin S."/>
            <person name="Spatafora J."/>
            <person name="Crous P."/>
            <person name="Grigoriev I."/>
        </authorList>
    </citation>
    <scope>NUCLEOTIDE SEQUENCE</scope>
    <source>
        <strain evidence="1">CBS 119687</strain>
    </source>
</reference>
<dbReference type="GeneID" id="54410347"/>
<evidence type="ECO:0000313" key="2">
    <source>
        <dbReference type="Proteomes" id="UP000799771"/>
    </source>
</evidence>
<protein>
    <submittedName>
        <fullName evidence="1">Uncharacterized protein</fullName>
    </submittedName>
</protein>
<sequence length="109" mass="12488">MASRRQTLVEGVLRRTLPRPASQRRPTYHRTKAFSNDPHAAKLPAWHDTEHGAHELCMAWLLAAYGALLLRRRGLPYKTPIDMVVRTTLCAYLATAGCLARERRDKPRR</sequence>
<dbReference type="Proteomes" id="UP000799771">
    <property type="component" value="Unassembled WGS sequence"/>
</dbReference>
<evidence type="ECO:0000313" key="1">
    <source>
        <dbReference type="EMBL" id="KAF2134424.1"/>
    </source>
</evidence>
<proteinExistence type="predicted"/>
<name>A0A6A6ATY6_9PLEO</name>
<dbReference type="EMBL" id="ML977497">
    <property type="protein sequence ID" value="KAF2134424.1"/>
    <property type="molecule type" value="Genomic_DNA"/>
</dbReference>